<organism evidence="1 2">
    <name type="scientific">Mucilaginibacter paludis DSM 18603</name>
    <dbReference type="NCBI Taxonomy" id="714943"/>
    <lineage>
        <taxon>Bacteria</taxon>
        <taxon>Pseudomonadati</taxon>
        <taxon>Bacteroidota</taxon>
        <taxon>Sphingobacteriia</taxon>
        <taxon>Sphingobacteriales</taxon>
        <taxon>Sphingobacteriaceae</taxon>
        <taxon>Mucilaginibacter</taxon>
    </lineage>
</organism>
<keyword evidence="2" id="KW-1185">Reference proteome</keyword>
<dbReference type="eggNOG" id="ENOG5031BIT">
    <property type="taxonomic scope" value="Bacteria"/>
</dbReference>
<dbReference type="RefSeq" id="WP_008511052.1">
    <property type="nucleotide sequence ID" value="NZ_CM001403.1"/>
</dbReference>
<evidence type="ECO:0000313" key="1">
    <source>
        <dbReference type="EMBL" id="EHQ29717.1"/>
    </source>
</evidence>
<dbReference type="AlphaFoldDB" id="H1Y182"/>
<proteinExistence type="predicted"/>
<gene>
    <name evidence="1" type="ORF">Mucpa_5648</name>
</gene>
<evidence type="ECO:0000313" key="2">
    <source>
        <dbReference type="Proteomes" id="UP000002774"/>
    </source>
</evidence>
<protein>
    <submittedName>
        <fullName evidence="1">Uncharacterized protein</fullName>
    </submittedName>
</protein>
<dbReference type="STRING" id="714943.Mucpa_5648"/>
<dbReference type="EMBL" id="CM001403">
    <property type="protein sequence ID" value="EHQ29717.1"/>
    <property type="molecule type" value="Genomic_DNA"/>
</dbReference>
<accession>H1Y182</accession>
<sequence length="366" mass="42072">MNDLIPTISSLRKALSDLDQAHAQELVALSENLAAAKEFEIYFERLWVGGWARNDFNHYQNPNSQHQTIQVEADYFYEYIAKKAGVDVVALGSRITEITAGFRKFQKHLVTELSVIRDVEKFNNEVGILDKIGDFRWGFDSNTFIKTRIPNHMPVYDLGILSRGGLSVPSHIQVWGYLSSLQTQAVAPRNFNDMVVQLLRQLELKSPQRSGARTDYTEKILADIFENFHPFCTQLRNRHNSRAAFDLTDEYDVQDLIHAILRLHFKDVREEEYTPSYAGSSTRVDFLLKNEQIVIEVKKTRQGLADKQVGEQLILDAVHYANHPNCKGLICFVYDPESRIKNPRGLEEDIRKLSNDSMPVELFIRP</sequence>
<dbReference type="OrthoDB" id="2678579at2"/>
<name>H1Y182_9SPHI</name>
<reference evidence="1" key="1">
    <citation type="submission" date="2011-09" db="EMBL/GenBank/DDBJ databases">
        <title>The permanent draft genome of Mucilaginibacter paludis DSM 18603.</title>
        <authorList>
            <consortium name="US DOE Joint Genome Institute (JGI-PGF)"/>
            <person name="Lucas S."/>
            <person name="Han J."/>
            <person name="Lapidus A."/>
            <person name="Bruce D."/>
            <person name="Goodwin L."/>
            <person name="Pitluck S."/>
            <person name="Peters L."/>
            <person name="Kyrpides N."/>
            <person name="Mavromatis K."/>
            <person name="Ivanova N."/>
            <person name="Mikhailova N."/>
            <person name="Held B."/>
            <person name="Detter J.C."/>
            <person name="Tapia R."/>
            <person name="Han C."/>
            <person name="Land M."/>
            <person name="Hauser L."/>
            <person name="Markowitz V."/>
            <person name="Cheng J.-F."/>
            <person name="Hugenholtz P."/>
            <person name="Woyke T."/>
            <person name="Wu D."/>
            <person name="Tindall B."/>
            <person name="Brambilla E."/>
            <person name="Klenk H.-P."/>
            <person name="Eisen J.A."/>
        </authorList>
    </citation>
    <scope>NUCLEOTIDE SEQUENCE [LARGE SCALE GENOMIC DNA]</scope>
    <source>
        <strain evidence="1">DSM 18603</strain>
    </source>
</reference>
<dbReference type="Proteomes" id="UP000002774">
    <property type="component" value="Chromosome"/>
</dbReference>
<dbReference type="HOGENOM" id="CLU_756079_0_0_10"/>
<dbReference type="Pfam" id="PF18742">
    <property type="entry name" value="DpnII-MboI"/>
    <property type="match status" value="1"/>
</dbReference>